<dbReference type="RefSeq" id="WP_188748461.1">
    <property type="nucleotide sequence ID" value="NZ_BMIJ01000004.1"/>
</dbReference>
<dbReference type="SUPFAM" id="SSF52091">
    <property type="entry name" value="SpoIIaa-like"/>
    <property type="match status" value="1"/>
</dbReference>
<organism evidence="2 3">
    <name type="scientific">Marinobacterium zhoushanense</name>
    <dbReference type="NCBI Taxonomy" id="1679163"/>
    <lineage>
        <taxon>Bacteria</taxon>
        <taxon>Pseudomonadati</taxon>
        <taxon>Pseudomonadota</taxon>
        <taxon>Gammaproteobacteria</taxon>
        <taxon>Oceanospirillales</taxon>
        <taxon>Oceanospirillaceae</taxon>
        <taxon>Marinobacterium</taxon>
    </lineage>
</organism>
<dbReference type="Pfam" id="PF01740">
    <property type="entry name" value="STAS"/>
    <property type="match status" value="1"/>
</dbReference>
<dbReference type="InterPro" id="IPR036513">
    <property type="entry name" value="STAS_dom_sf"/>
</dbReference>
<keyword evidence="3" id="KW-1185">Reference proteome</keyword>
<evidence type="ECO:0000259" key="1">
    <source>
        <dbReference type="PROSITE" id="PS50801"/>
    </source>
</evidence>
<protein>
    <recommendedName>
        <fullName evidence="1">STAS domain-containing protein</fullName>
    </recommendedName>
</protein>
<sequence length="161" mass="17452">MDEGKVSFARSGDDLALRFEGSIRYTLAHGLDTFLDQTFTAQPPKSVCIDLNATQSIDSTGIGLLAKITRLLAVAGGGKPVIFSTNDEINELLSALCLDRYCLMVAGSAQMSADEVVPRIEPDEAGMRQTILDAHRTLCELSTGNREQFQSVVDALTREQN</sequence>
<comment type="caution">
    <text evidence="2">The sequence shown here is derived from an EMBL/GenBank/DDBJ whole genome shotgun (WGS) entry which is preliminary data.</text>
</comment>
<proteinExistence type="predicted"/>
<dbReference type="PANTHER" id="PTHR33495:SF2">
    <property type="entry name" value="ANTI-SIGMA FACTOR ANTAGONIST TM_1081-RELATED"/>
    <property type="match status" value="1"/>
</dbReference>
<dbReference type="Proteomes" id="UP000629025">
    <property type="component" value="Unassembled WGS sequence"/>
</dbReference>
<gene>
    <name evidence="2" type="ORF">GCM10011352_23440</name>
</gene>
<evidence type="ECO:0000313" key="3">
    <source>
        <dbReference type="Proteomes" id="UP000629025"/>
    </source>
</evidence>
<dbReference type="Gene3D" id="3.30.750.24">
    <property type="entry name" value="STAS domain"/>
    <property type="match status" value="1"/>
</dbReference>
<dbReference type="EMBL" id="BMIJ01000004">
    <property type="protein sequence ID" value="GGB96631.1"/>
    <property type="molecule type" value="Genomic_DNA"/>
</dbReference>
<reference evidence="3" key="1">
    <citation type="journal article" date="2019" name="Int. J. Syst. Evol. Microbiol.">
        <title>The Global Catalogue of Microorganisms (GCM) 10K type strain sequencing project: providing services to taxonomists for standard genome sequencing and annotation.</title>
        <authorList>
            <consortium name="The Broad Institute Genomics Platform"/>
            <consortium name="The Broad Institute Genome Sequencing Center for Infectious Disease"/>
            <person name="Wu L."/>
            <person name="Ma J."/>
        </authorList>
    </citation>
    <scope>NUCLEOTIDE SEQUENCE [LARGE SCALE GENOMIC DNA]</scope>
    <source>
        <strain evidence="3">CGMCC 1.15341</strain>
    </source>
</reference>
<name>A0ABQ1KDJ8_9GAMM</name>
<evidence type="ECO:0000313" key="2">
    <source>
        <dbReference type="EMBL" id="GGB96631.1"/>
    </source>
</evidence>
<dbReference type="CDD" id="cd07043">
    <property type="entry name" value="STAS_anti-anti-sigma_factors"/>
    <property type="match status" value="1"/>
</dbReference>
<dbReference type="PROSITE" id="PS50801">
    <property type="entry name" value="STAS"/>
    <property type="match status" value="1"/>
</dbReference>
<dbReference type="PANTHER" id="PTHR33495">
    <property type="entry name" value="ANTI-SIGMA FACTOR ANTAGONIST TM_1081-RELATED-RELATED"/>
    <property type="match status" value="1"/>
</dbReference>
<dbReference type="InterPro" id="IPR002645">
    <property type="entry name" value="STAS_dom"/>
</dbReference>
<accession>A0ABQ1KDJ8</accession>
<feature type="domain" description="STAS" evidence="1">
    <location>
        <begin position="15"/>
        <end position="120"/>
    </location>
</feature>